<dbReference type="Gene3D" id="3.20.20.140">
    <property type="entry name" value="Metal-dependent hydrolases"/>
    <property type="match status" value="1"/>
</dbReference>
<dbReference type="Proteomes" id="UP000185783">
    <property type="component" value="Unassembled WGS sequence"/>
</dbReference>
<dbReference type="STRING" id="197461.A3843_07750"/>
<evidence type="ECO:0000256" key="4">
    <source>
        <dbReference type="ARBA" id="ARBA00022723"/>
    </source>
</evidence>
<dbReference type="PANTHER" id="PTHR11271">
    <property type="entry name" value="GUANINE DEAMINASE"/>
    <property type="match status" value="1"/>
</dbReference>
<evidence type="ECO:0000256" key="5">
    <source>
        <dbReference type="ARBA" id="ARBA00022801"/>
    </source>
</evidence>
<evidence type="ECO:0000256" key="7">
    <source>
        <dbReference type="NCBIfam" id="TIGR02967"/>
    </source>
</evidence>
<name>A0A1U7JHS2_9HYPH</name>
<dbReference type="CDD" id="cd01303">
    <property type="entry name" value="GDEase"/>
    <property type="match status" value="1"/>
</dbReference>
<accession>A0A1U7JHS2</accession>
<dbReference type="InterPro" id="IPR006680">
    <property type="entry name" value="Amidohydro-rel"/>
</dbReference>
<dbReference type="Gene3D" id="2.30.40.10">
    <property type="entry name" value="Urease, subunit C, domain 1"/>
    <property type="match status" value="1"/>
</dbReference>
<evidence type="ECO:0000256" key="8">
    <source>
        <dbReference type="RuleBase" id="RU366009"/>
    </source>
</evidence>
<keyword evidence="5 8" id="KW-0378">Hydrolase</keyword>
<evidence type="ECO:0000313" key="11">
    <source>
        <dbReference type="Proteomes" id="UP000185783"/>
    </source>
</evidence>
<proteinExistence type="inferred from homology"/>
<evidence type="ECO:0000313" key="10">
    <source>
        <dbReference type="EMBL" id="OKL44293.1"/>
    </source>
</evidence>
<dbReference type="Pfam" id="PF01979">
    <property type="entry name" value="Amidohydro_1"/>
    <property type="match status" value="1"/>
</dbReference>
<dbReference type="FunFam" id="3.20.20.140:FF:000022">
    <property type="entry name" value="Guanine deaminase"/>
    <property type="match status" value="1"/>
</dbReference>
<feature type="domain" description="Amidohydrolase-related" evidence="9">
    <location>
        <begin position="73"/>
        <end position="436"/>
    </location>
</feature>
<sequence length="441" mass="48332">MTGRSDVPRALRGHVLQFNASPFCEDPTSAITDWQDGLIVIQDGLIHAVGQADDLMGTLPEGTIIEDHSGKLILPGFIDCHAHYPQSEVIASYGTQLIEWLNTYTFPAEAKFRDKAYAQAAANVYLAESFRNGITSASVYCTVHPESAEALFEAASTFSMRMIAGKVLMDRNAPDNLRDTAQSGYDDSKRLIEAWHGKGRNLYCITPRFAPTSTPQQLEAAGALWKEHPGTLVQTHTSENLKEIEWVKTLYPDHTDYVGVYEHFGLLGKGSILGHAIHLSDRERAVISESGTGVAHCPTSNTFIGSGLFDVKEAHYGAHPFRVGLATDVGGGSSFSMLSTMRTAYEIAQLRGYSLHPAQAYYLSTVGSAKALYLEDRIGNLMPGMEADITVIDMHSTELIRHRMSYADTLTEALFTQMILGDDRAIAATYVNGKKVYEKPS</sequence>
<dbReference type="InterPro" id="IPR032466">
    <property type="entry name" value="Metal_Hydrolase"/>
</dbReference>
<keyword evidence="11" id="KW-1185">Reference proteome</keyword>
<evidence type="ECO:0000256" key="2">
    <source>
        <dbReference type="ARBA" id="ARBA00006745"/>
    </source>
</evidence>
<dbReference type="GO" id="GO:0008892">
    <property type="term" value="F:guanine deaminase activity"/>
    <property type="evidence" value="ECO:0007669"/>
    <property type="project" value="UniProtKB-UniRule"/>
</dbReference>
<dbReference type="EC" id="3.5.4.3" evidence="3 7"/>
<dbReference type="InterPro" id="IPR011059">
    <property type="entry name" value="Metal-dep_hydrolase_composite"/>
</dbReference>
<comment type="catalytic activity">
    <reaction evidence="8">
        <text>guanine + H2O + H(+) = xanthine + NH4(+)</text>
        <dbReference type="Rhea" id="RHEA:14665"/>
        <dbReference type="ChEBI" id="CHEBI:15377"/>
        <dbReference type="ChEBI" id="CHEBI:15378"/>
        <dbReference type="ChEBI" id="CHEBI:16235"/>
        <dbReference type="ChEBI" id="CHEBI:17712"/>
        <dbReference type="ChEBI" id="CHEBI:28938"/>
        <dbReference type="EC" id="3.5.4.3"/>
    </reaction>
</comment>
<reference evidence="10 11" key="1">
    <citation type="submission" date="2016-03" db="EMBL/GenBank/DDBJ databases">
        <title>Genome sequence of Nesiotobacter sp. nov., a moderately halophilic alphaproteobacterium isolated from the Yellow Sea, China.</title>
        <authorList>
            <person name="Zhang G."/>
            <person name="Zhang R."/>
        </authorList>
    </citation>
    <scope>NUCLEOTIDE SEQUENCE [LARGE SCALE GENOMIC DNA]</scope>
    <source>
        <strain evidence="10 11">WB1-6</strain>
    </source>
</reference>
<keyword evidence="6 8" id="KW-0862">Zinc</keyword>
<dbReference type="NCBIfam" id="NF006679">
    <property type="entry name" value="PRK09228.1"/>
    <property type="match status" value="1"/>
</dbReference>
<comment type="function">
    <text evidence="8">Catalyzes the hydrolytic deamination of guanine, producing xanthine and ammonia.</text>
</comment>
<comment type="similarity">
    <text evidence="2 8">Belongs to the metallo-dependent hydrolases superfamily. ATZ/TRZ family.</text>
</comment>
<dbReference type="GO" id="GO:0005829">
    <property type="term" value="C:cytosol"/>
    <property type="evidence" value="ECO:0007669"/>
    <property type="project" value="TreeGrafter"/>
</dbReference>
<evidence type="ECO:0000256" key="3">
    <source>
        <dbReference type="ARBA" id="ARBA00012781"/>
    </source>
</evidence>
<protein>
    <recommendedName>
        <fullName evidence="3 7">Guanine deaminase</fullName>
        <shortName evidence="8">Guanase</shortName>
        <ecNumber evidence="3 7">3.5.4.3</ecNumber>
    </recommendedName>
    <alternativeName>
        <fullName evidence="8">Guanine aminohydrolase</fullName>
    </alternativeName>
</protein>
<dbReference type="RefSeq" id="WP_028480703.1">
    <property type="nucleotide sequence ID" value="NZ_LVVZ01000014.1"/>
</dbReference>
<dbReference type="SUPFAM" id="SSF51556">
    <property type="entry name" value="Metallo-dependent hydrolases"/>
    <property type="match status" value="1"/>
</dbReference>
<dbReference type="SUPFAM" id="SSF51338">
    <property type="entry name" value="Composite domain of metallo-dependent hydrolases"/>
    <property type="match status" value="1"/>
</dbReference>
<dbReference type="AlphaFoldDB" id="A0A1U7JHS2"/>
<dbReference type="PANTHER" id="PTHR11271:SF6">
    <property type="entry name" value="GUANINE DEAMINASE"/>
    <property type="match status" value="1"/>
</dbReference>
<comment type="pathway">
    <text evidence="1 8">Purine metabolism; guanine degradation; xanthine from guanine: step 1/1.</text>
</comment>
<evidence type="ECO:0000256" key="1">
    <source>
        <dbReference type="ARBA" id="ARBA00004984"/>
    </source>
</evidence>
<dbReference type="GO" id="GO:0008270">
    <property type="term" value="F:zinc ion binding"/>
    <property type="evidence" value="ECO:0007669"/>
    <property type="project" value="UniProtKB-UniRule"/>
</dbReference>
<dbReference type="NCBIfam" id="TIGR02967">
    <property type="entry name" value="guan_deamin"/>
    <property type="match status" value="1"/>
</dbReference>
<dbReference type="GO" id="GO:0006147">
    <property type="term" value="P:guanine catabolic process"/>
    <property type="evidence" value="ECO:0007669"/>
    <property type="project" value="UniProtKB-UniRule"/>
</dbReference>
<evidence type="ECO:0000259" key="9">
    <source>
        <dbReference type="Pfam" id="PF01979"/>
    </source>
</evidence>
<dbReference type="UniPathway" id="UPA00603">
    <property type="reaction ID" value="UER00660"/>
</dbReference>
<dbReference type="InterPro" id="IPR014311">
    <property type="entry name" value="Guanine_deaminase"/>
</dbReference>
<evidence type="ECO:0000256" key="6">
    <source>
        <dbReference type="ARBA" id="ARBA00022833"/>
    </source>
</evidence>
<comment type="caution">
    <text evidence="10">The sequence shown here is derived from an EMBL/GenBank/DDBJ whole genome shotgun (WGS) entry which is preliminary data.</text>
</comment>
<comment type="cofactor">
    <cofactor evidence="8">
        <name>Zn(2+)</name>
        <dbReference type="ChEBI" id="CHEBI:29105"/>
    </cofactor>
    <text evidence="8">Binds 1 zinc ion per subunit.</text>
</comment>
<keyword evidence="4 8" id="KW-0479">Metal-binding</keyword>
<gene>
    <name evidence="10" type="ORF">A3843_07750</name>
</gene>
<dbReference type="EMBL" id="LVVZ01000014">
    <property type="protein sequence ID" value="OKL44293.1"/>
    <property type="molecule type" value="Genomic_DNA"/>
</dbReference>
<dbReference type="InterPro" id="IPR051607">
    <property type="entry name" value="Metallo-dep_hydrolases"/>
</dbReference>
<organism evidence="10 11">
    <name type="scientific">Pseudovibrio exalbescens</name>
    <dbReference type="NCBI Taxonomy" id="197461"/>
    <lineage>
        <taxon>Bacteria</taxon>
        <taxon>Pseudomonadati</taxon>
        <taxon>Pseudomonadota</taxon>
        <taxon>Alphaproteobacteria</taxon>
        <taxon>Hyphomicrobiales</taxon>
        <taxon>Stappiaceae</taxon>
        <taxon>Pseudovibrio</taxon>
    </lineage>
</organism>